<protein>
    <submittedName>
        <fullName evidence="2">Transposase</fullName>
    </submittedName>
</protein>
<dbReference type="InterPro" id="IPR002560">
    <property type="entry name" value="Transposase_DDE"/>
</dbReference>
<keyword evidence="3" id="KW-1185">Reference proteome</keyword>
<name>A0A1H9LD31_FLAFI</name>
<proteinExistence type="predicted"/>
<dbReference type="EMBL" id="FOFZ01000007">
    <property type="protein sequence ID" value="SER09411.1"/>
    <property type="molecule type" value="Genomic_DNA"/>
</dbReference>
<evidence type="ECO:0000313" key="3">
    <source>
        <dbReference type="Proteomes" id="UP000183658"/>
    </source>
</evidence>
<evidence type="ECO:0000313" key="2">
    <source>
        <dbReference type="EMBL" id="SER09411.1"/>
    </source>
</evidence>
<sequence>MSIDAKSLSNGELYTIVTNKASKGRKGTIVALVAGTKAETVIATLEKIPLKLRNSVTEITLDMAANMGLIANKCFSNAVIVYSSHDVPLIPVMMCHKIMS</sequence>
<reference evidence="3" key="1">
    <citation type="submission" date="2016-10" db="EMBL/GenBank/DDBJ databases">
        <authorList>
            <person name="Varghese N."/>
            <person name="Submissions S."/>
        </authorList>
    </citation>
    <scope>NUCLEOTIDE SEQUENCE [LARGE SCALE GENOMIC DNA]</scope>
    <source>
        <strain evidence="3">DSM 15719</strain>
    </source>
</reference>
<dbReference type="RefSeq" id="WP_074723403.1">
    <property type="nucleotide sequence ID" value="NZ_CBCRVS010000005.1"/>
</dbReference>
<accession>A0A1H9LD31</accession>
<gene>
    <name evidence="2" type="ORF">SAMN05444355_1071</name>
</gene>
<dbReference type="Pfam" id="PF01610">
    <property type="entry name" value="DDE_Tnp_ISL3"/>
    <property type="match status" value="1"/>
</dbReference>
<dbReference type="AlphaFoldDB" id="A0A1H9LD31"/>
<dbReference type="Proteomes" id="UP000183658">
    <property type="component" value="Unassembled WGS sequence"/>
</dbReference>
<feature type="domain" description="Transposase IS204/IS1001/IS1096/IS1165 DDE" evidence="1">
    <location>
        <begin position="2"/>
        <end position="82"/>
    </location>
</feature>
<evidence type="ECO:0000259" key="1">
    <source>
        <dbReference type="Pfam" id="PF01610"/>
    </source>
</evidence>
<organism evidence="2 3">
    <name type="scientific">Flavobacterium frigoris</name>
    <dbReference type="NCBI Taxonomy" id="229204"/>
    <lineage>
        <taxon>Bacteria</taxon>
        <taxon>Pseudomonadati</taxon>
        <taxon>Bacteroidota</taxon>
        <taxon>Flavobacteriia</taxon>
        <taxon>Flavobacteriales</taxon>
        <taxon>Flavobacteriaceae</taxon>
        <taxon>Flavobacterium</taxon>
    </lineage>
</organism>